<dbReference type="AlphaFoldDB" id="A0A0G0LI54"/>
<dbReference type="Pfam" id="PF01936">
    <property type="entry name" value="NYN"/>
    <property type="match status" value="1"/>
</dbReference>
<feature type="domain" description="NYN" evidence="1">
    <location>
        <begin position="9"/>
        <end position="141"/>
    </location>
</feature>
<dbReference type="PANTHER" id="PTHR35458:SF8">
    <property type="entry name" value="SLR0650 PROTEIN"/>
    <property type="match status" value="1"/>
</dbReference>
<evidence type="ECO:0000313" key="2">
    <source>
        <dbReference type="EMBL" id="KKQ87595.1"/>
    </source>
</evidence>
<dbReference type="GO" id="GO:0004540">
    <property type="term" value="F:RNA nuclease activity"/>
    <property type="evidence" value="ECO:0007669"/>
    <property type="project" value="InterPro"/>
</dbReference>
<dbReference type="EMBL" id="LBVO01000049">
    <property type="protein sequence ID" value="KKQ87595.1"/>
    <property type="molecule type" value="Genomic_DNA"/>
</dbReference>
<dbReference type="CDD" id="cd10911">
    <property type="entry name" value="PIN_LabA"/>
    <property type="match status" value="1"/>
</dbReference>
<evidence type="ECO:0000259" key="1">
    <source>
        <dbReference type="Pfam" id="PF01936"/>
    </source>
</evidence>
<dbReference type="Gene3D" id="3.40.50.1010">
    <property type="entry name" value="5'-nuclease"/>
    <property type="match status" value="1"/>
</dbReference>
<dbReference type="PANTHER" id="PTHR35458">
    <property type="entry name" value="SLR0755 PROTEIN"/>
    <property type="match status" value="1"/>
</dbReference>
<name>A0A0G0LI54_9BACT</name>
<reference evidence="2 3" key="1">
    <citation type="journal article" date="2015" name="Nature">
        <title>rRNA introns, odd ribosomes, and small enigmatic genomes across a large radiation of phyla.</title>
        <authorList>
            <person name="Brown C.T."/>
            <person name="Hug L.A."/>
            <person name="Thomas B.C."/>
            <person name="Sharon I."/>
            <person name="Castelle C.J."/>
            <person name="Singh A."/>
            <person name="Wilkins M.J."/>
            <person name="Williams K.H."/>
            <person name="Banfield J.F."/>
        </authorList>
    </citation>
    <scope>NUCLEOTIDE SEQUENCE [LARGE SCALE GENOMIC DNA]</scope>
</reference>
<gene>
    <name evidence="2" type="ORF">UT11_C0049G0007</name>
</gene>
<dbReference type="InterPro" id="IPR047140">
    <property type="entry name" value="LabA"/>
</dbReference>
<organism evidence="2 3">
    <name type="scientific">Berkelbacteria bacterium GW2011_GWA2_38_9</name>
    <dbReference type="NCBI Taxonomy" id="1618334"/>
    <lineage>
        <taxon>Bacteria</taxon>
        <taxon>Candidatus Berkelbacteria</taxon>
    </lineage>
</organism>
<protein>
    <recommendedName>
        <fullName evidence="1">NYN domain-containing protein</fullName>
    </recommendedName>
</protein>
<dbReference type="Proteomes" id="UP000033934">
    <property type="component" value="Unassembled WGS sequence"/>
</dbReference>
<evidence type="ECO:0000313" key="3">
    <source>
        <dbReference type="Proteomes" id="UP000033934"/>
    </source>
</evidence>
<dbReference type="InterPro" id="IPR021139">
    <property type="entry name" value="NYN"/>
</dbReference>
<sequence>MKRREQEKIYAFIDSQNLNLAIRGLGWKLDFQQFYIYLKDKLKVKKAFLFIGYIPKNQELYSYLKQAGYQIIFKPVLNQGRTQKDHIKGNVDAELVLHSMIEYSNYDKAVIVSGDGDFYCLIDYLQKKNKLSKLIIPNSKKYSKLLFRFRNKMVFINRLQDRLAYKNKTISPK</sequence>
<comment type="caution">
    <text evidence="2">The sequence shown here is derived from an EMBL/GenBank/DDBJ whole genome shotgun (WGS) entry which is preliminary data.</text>
</comment>
<proteinExistence type="predicted"/>
<accession>A0A0G0LI54</accession>